<dbReference type="GO" id="GO:0003677">
    <property type="term" value="F:DNA binding"/>
    <property type="evidence" value="ECO:0007669"/>
    <property type="project" value="UniProtKB-KW"/>
</dbReference>
<feature type="domain" description="Core Histone H2A/H2B/H3" evidence="13">
    <location>
        <begin position="47"/>
        <end position="135"/>
    </location>
</feature>
<dbReference type="SUPFAM" id="SSF47113">
    <property type="entry name" value="Histone-fold"/>
    <property type="match status" value="1"/>
</dbReference>
<dbReference type="AlphaFoldDB" id="A0A146KEP0"/>
<feature type="compositionally biased region" description="Basic residues" evidence="12">
    <location>
        <begin position="17"/>
        <end position="28"/>
    </location>
</feature>
<evidence type="ECO:0000256" key="1">
    <source>
        <dbReference type="ARBA" id="ARBA00002001"/>
    </source>
</evidence>
<feature type="region of interest" description="Disordered" evidence="12">
    <location>
        <begin position="1"/>
        <end position="53"/>
    </location>
</feature>
<evidence type="ECO:0000256" key="4">
    <source>
        <dbReference type="ARBA" id="ARBA00010343"/>
    </source>
</evidence>
<comment type="subunit">
    <text evidence="5">The nucleosome is a histone octamer containing two molecules each of H2A, H2B, H3 and H4 assembled in one H3-H4 heterotetramer and two H2A-H2B heterodimers. The octamer wraps approximately 147 bp of DNA.</text>
</comment>
<dbReference type="EMBL" id="GDID01001404">
    <property type="protein sequence ID" value="JAP95202.1"/>
    <property type="molecule type" value="Transcribed_RNA"/>
</dbReference>
<keyword evidence="6" id="KW-0158">Chromosome</keyword>
<evidence type="ECO:0000256" key="9">
    <source>
        <dbReference type="ARBA" id="ARBA00023125"/>
    </source>
</evidence>
<keyword evidence="11" id="KW-0544">Nucleosome core</keyword>
<dbReference type="PANTHER" id="PTHR11426">
    <property type="entry name" value="HISTONE H3"/>
    <property type="match status" value="1"/>
</dbReference>
<proteinExistence type="inferred from homology"/>
<evidence type="ECO:0000256" key="3">
    <source>
        <dbReference type="ARBA" id="ARBA00004286"/>
    </source>
</evidence>
<protein>
    <submittedName>
        <fullName evidence="14">Histone H3</fullName>
    </submittedName>
</protein>
<evidence type="ECO:0000256" key="11">
    <source>
        <dbReference type="ARBA" id="ARBA00023269"/>
    </source>
</evidence>
<dbReference type="FunFam" id="1.10.20.10:FF:000096">
    <property type="entry name" value="Histone H3"/>
    <property type="match status" value="1"/>
</dbReference>
<evidence type="ECO:0000256" key="12">
    <source>
        <dbReference type="SAM" id="MobiDB-lite"/>
    </source>
</evidence>
<dbReference type="GO" id="GO:0046982">
    <property type="term" value="F:protein heterodimerization activity"/>
    <property type="evidence" value="ECO:0007669"/>
    <property type="project" value="InterPro"/>
</dbReference>
<keyword evidence="10" id="KW-0539">Nucleus</keyword>
<keyword evidence="7" id="KW-0488">Methylation</keyword>
<keyword evidence="9" id="KW-0238">DNA-binding</keyword>
<keyword evidence="8" id="KW-0007">Acetylation</keyword>
<comment type="subcellular location">
    <subcellularLocation>
        <location evidence="3">Chromosome</location>
    </subcellularLocation>
    <subcellularLocation>
        <location evidence="2">Nucleus</location>
    </subcellularLocation>
</comment>
<dbReference type="GO" id="GO:0005634">
    <property type="term" value="C:nucleus"/>
    <property type="evidence" value="ECO:0007669"/>
    <property type="project" value="UniProtKB-SubCell"/>
</dbReference>
<evidence type="ECO:0000256" key="10">
    <source>
        <dbReference type="ARBA" id="ARBA00023242"/>
    </source>
</evidence>
<dbReference type="InterPro" id="IPR009072">
    <property type="entry name" value="Histone-fold"/>
</dbReference>
<evidence type="ECO:0000256" key="5">
    <source>
        <dbReference type="ARBA" id="ARBA00011538"/>
    </source>
</evidence>
<evidence type="ECO:0000259" key="13">
    <source>
        <dbReference type="Pfam" id="PF00125"/>
    </source>
</evidence>
<dbReference type="SMART" id="SM00428">
    <property type="entry name" value="H3"/>
    <property type="match status" value="1"/>
</dbReference>
<evidence type="ECO:0000256" key="2">
    <source>
        <dbReference type="ARBA" id="ARBA00004123"/>
    </source>
</evidence>
<dbReference type="GO" id="GO:0030527">
    <property type="term" value="F:structural constituent of chromatin"/>
    <property type="evidence" value="ECO:0007669"/>
    <property type="project" value="InterPro"/>
</dbReference>
<evidence type="ECO:0000256" key="6">
    <source>
        <dbReference type="ARBA" id="ARBA00022454"/>
    </source>
</evidence>
<organism evidence="14">
    <name type="scientific">Trepomonas sp. PC1</name>
    <dbReference type="NCBI Taxonomy" id="1076344"/>
    <lineage>
        <taxon>Eukaryota</taxon>
        <taxon>Metamonada</taxon>
        <taxon>Diplomonadida</taxon>
        <taxon>Hexamitidae</taxon>
        <taxon>Hexamitinae</taxon>
        <taxon>Trepomonas</taxon>
    </lineage>
</organism>
<comment type="function">
    <text evidence="1">Core component of nucleosome. Nucleosomes wrap and compact DNA into chromatin, limiting DNA accessibility to the cellular machineries which require DNA as a template. Histones thereby play a central role in transcription regulation, DNA repair, DNA replication and chromosomal stability. DNA accessibility is regulated via a complex set of post-translational modifications of histones, also called histone code, and nucleosome remodeling.</text>
</comment>
<accession>A0A146KEP0</accession>
<dbReference type="Pfam" id="PF00125">
    <property type="entry name" value="Histone"/>
    <property type="match status" value="1"/>
</dbReference>
<evidence type="ECO:0000256" key="8">
    <source>
        <dbReference type="ARBA" id="ARBA00022990"/>
    </source>
</evidence>
<dbReference type="CDD" id="cd22911">
    <property type="entry name" value="HFD_H3"/>
    <property type="match status" value="1"/>
</dbReference>
<reference evidence="14" key="1">
    <citation type="submission" date="2015-07" db="EMBL/GenBank/DDBJ databases">
        <title>Adaptation to a free-living lifestyle via gene acquisitions in the diplomonad Trepomonas sp. PC1.</title>
        <authorList>
            <person name="Xu F."/>
            <person name="Jerlstrom-Hultqvist J."/>
            <person name="Kolisko M."/>
            <person name="Simpson A.G.B."/>
            <person name="Roger A.J."/>
            <person name="Svard S.G."/>
            <person name="Andersson J.O."/>
        </authorList>
    </citation>
    <scope>NUCLEOTIDE SEQUENCE</scope>
    <source>
        <strain evidence="14">PC1</strain>
    </source>
</reference>
<evidence type="ECO:0000256" key="7">
    <source>
        <dbReference type="ARBA" id="ARBA00022481"/>
    </source>
</evidence>
<dbReference type="InterPro" id="IPR000164">
    <property type="entry name" value="Histone_H3/CENP-A"/>
</dbReference>
<name>A0A146KEP0_9EUKA</name>
<dbReference type="InterPro" id="IPR007125">
    <property type="entry name" value="H2A/H2B/H3"/>
</dbReference>
<gene>
    <name evidence="14" type="ORF">TPC1_11887</name>
</gene>
<dbReference type="Gene3D" id="1.10.20.10">
    <property type="entry name" value="Histone, subunit A"/>
    <property type="match status" value="1"/>
</dbReference>
<dbReference type="PRINTS" id="PR00622">
    <property type="entry name" value="HISTONEH3"/>
</dbReference>
<sequence length="145" mass="16368">MARTKHTARKSTSATKAPRKTIARKAVRKTAGTSQGGIKKMHRRSKQGTVATREIKKYQKTTDLLIRKLPFSKLVRELVQGNNKQDVRFQGLAIQALQEAAENYLINLFVDTQLCAEHSKRVTIMQPDMLLATRIGGRVQPDQKK</sequence>
<comment type="similarity">
    <text evidence="4">Belongs to the histone H3 family.</text>
</comment>
<dbReference type="GO" id="GO:0000786">
    <property type="term" value="C:nucleosome"/>
    <property type="evidence" value="ECO:0007669"/>
    <property type="project" value="UniProtKB-KW"/>
</dbReference>
<evidence type="ECO:0000313" key="14">
    <source>
        <dbReference type="EMBL" id="JAP95202.1"/>
    </source>
</evidence>